<evidence type="ECO:0000313" key="2">
    <source>
        <dbReference type="EMBL" id="ADZ83598.1"/>
    </source>
</evidence>
<reference evidence="2 3" key="1">
    <citation type="journal article" date="2011" name="J. Bacteriol.">
        <title>Complete genome sequence of the cellulose-degrading bacterium Cellulosilyticum lentocellum.</title>
        <authorList>
            <consortium name="US DOE Joint Genome Institute"/>
            <person name="Miller D.A."/>
            <person name="Suen G."/>
            <person name="Bruce D."/>
            <person name="Copeland A."/>
            <person name="Cheng J.F."/>
            <person name="Detter C."/>
            <person name="Goodwin L.A."/>
            <person name="Han C.S."/>
            <person name="Hauser L.J."/>
            <person name="Land M.L."/>
            <person name="Lapidus A."/>
            <person name="Lucas S."/>
            <person name="Meincke L."/>
            <person name="Pitluck S."/>
            <person name="Tapia R."/>
            <person name="Teshima H."/>
            <person name="Woyke T."/>
            <person name="Fox B.G."/>
            <person name="Angert E.R."/>
            <person name="Currie C.R."/>
        </authorList>
    </citation>
    <scope>NUCLEOTIDE SEQUENCE [LARGE SCALE GENOMIC DNA]</scope>
    <source>
        <strain evidence="3">ATCC 49066 / DSM 5427 / NCIMB 11756 / RHM5</strain>
    </source>
</reference>
<accession>F2JNY4</accession>
<evidence type="ECO:0000256" key="1">
    <source>
        <dbReference type="SAM" id="Phobius"/>
    </source>
</evidence>
<gene>
    <name evidence="2" type="ordered locus">Clole_1878</name>
</gene>
<evidence type="ECO:0000313" key="3">
    <source>
        <dbReference type="Proteomes" id="UP000008467"/>
    </source>
</evidence>
<feature type="transmembrane region" description="Helical" evidence="1">
    <location>
        <begin position="61"/>
        <end position="82"/>
    </location>
</feature>
<keyword evidence="1" id="KW-0472">Membrane</keyword>
<feature type="transmembrane region" description="Helical" evidence="1">
    <location>
        <begin position="34"/>
        <end position="55"/>
    </location>
</feature>
<protein>
    <submittedName>
        <fullName evidence="2">Uncharacterized protein</fullName>
    </submittedName>
</protein>
<organism evidence="2 3">
    <name type="scientific">Cellulosilyticum lentocellum (strain ATCC 49066 / DSM 5427 / NCIMB 11756 / RHM5)</name>
    <name type="common">Clostridium lentocellum</name>
    <dbReference type="NCBI Taxonomy" id="642492"/>
    <lineage>
        <taxon>Bacteria</taxon>
        <taxon>Bacillati</taxon>
        <taxon>Bacillota</taxon>
        <taxon>Clostridia</taxon>
        <taxon>Lachnospirales</taxon>
        <taxon>Cellulosilyticaceae</taxon>
        <taxon>Cellulosilyticum</taxon>
    </lineage>
</organism>
<dbReference type="Proteomes" id="UP000008467">
    <property type="component" value="Chromosome"/>
</dbReference>
<dbReference type="AlphaFoldDB" id="F2JNY4"/>
<keyword evidence="3" id="KW-1185">Reference proteome</keyword>
<name>F2JNY4_CELLD</name>
<proteinExistence type="predicted"/>
<dbReference type="STRING" id="642492.Clole_1878"/>
<dbReference type="HOGENOM" id="CLU_2477694_0_0_9"/>
<keyword evidence="1" id="KW-1133">Transmembrane helix</keyword>
<dbReference type="KEGG" id="cle:Clole_1878"/>
<dbReference type="RefSeq" id="WP_013656895.1">
    <property type="nucleotide sequence ID" value="NC_015275.1"/>
</dbReference>
<sequence>MTEEEKEILDQAEAIKKKEATKVRQKKKGRFMKGIIIGVFLFLLVFIGVVLWLFYKTGSEPSTLIASVFAVAVGEFSILGSIKKKKG</sequence>
<keyword evidence="1" id="KW-0812">Transmembrane</keyword>
<dbReference type="EMBL" id="CP002582">
    <property type="protein sequence ID" value="ADZ83598.1"/>
    <property type="molecule type" value="Genomic_DNA"/>
</dbReference>